<keyword evidence="3" id="KW-1185">Reference proteome</keyword>
<gene>
    <name evidence="2" type="ORF">R3P38DRAFT_2778626</name>
</gene>
<dbReference type="EMBL" id="JAWWNJ010000033">
    <property type="protein sequence ID" value="KAK7025842.1"/>
    <property type="molecule type" value="Genomic_DNA"/>
</dbReference>
<protein>
    <submittedName>
        <fullName evidence="2">Uncharacterized protein</fullName>
    </submittedName>
</protein>
<proteinExistence type="predicted"/>
<dbReference type="AlphaFoldDB" id="A0AAW0BHV3"/>
<feature type="region of interest" description="Disordered" evidence="1">
    <location>
        <begin position="40"/>
        <end position="73"/>
    </location>
</feature>
<evidence type="ECO:0000313" key="2">
    <source>
        <dbReference type="EMBL" id="KAK7025842.1"/>
    </source>
</evidence>
<comment type="caution">
    <text evidence="2">The sequence shown here is derived from an EMBL/GenBank/DDBJ whole genome shotgun (WGS) entry which is preliminary data.</text>
</comment>
<accession>A0AAW0BHV3</accession>
<reference evidence="2 3" key="1">
    <citation type="journal article" date="2024" name="J Genomics">
        <title>Draft genome sequencing and assembly of Favolaschia claudopus CIRM-BRFM 2984 isolated from oak limbs.</title>
        <authorList>
            <person name="Navarro D."/>
            <person name="Drula E."/>
            <person name="Chaduli D."/>
            <person name="Cazenave R."/>
            <person name="Ahrendt S."/>
            <person name="Wang J."/>
            <person name="Lipzen A."/>
            <person name="Daum C."/>
            <person name="Barry K."/>
            <person name="Grigoriev I.V."/>
            <person name="Favel A."/>
            <person name="Rosso M.N."/>
            <person name="Martin F."/>
        </authorList>
    </citation>
    <scope>NUCLEOTIDE SEQUENCE [LARGE SCALE GENOMIC DNA]</scope>
    <source>
        <strain evidence="2 3">CIRM-BRFM 2984</strain>
    </source>
</reference>
<evidence type="ECO:0000313" key="3">
    <source>
        <dbReference type="Proteomes" id="UP001362999"/>
    </source>
</evidence>
<organism evidence="2 3">
    <name type="scientific">Favolaschia claudopus</name>
    <dbReference type="NCBI Taxonomy" id="2862362"/>
    <lineage>
        <taxon>Eukaryota</taxon>
        <taxon>Fungi</taxon>
        <taxon>Dikarya</taxon>
        <taxon>Basidiomycota</taxon>
        <taxon>Agaricomycotina</taxon>
        <taxon>Agaricomycetes</taxon>
        <taxon>Agaricomycetidae</taxon>
        <taxon>Agaricales</taxon>
        <taxon>Marasmiineae</taxon>
        <taxon>Mycenaceae</taxon>
        <taxon>Favolaschia</taxon>
    </lineage>
</organism>
<sequence length="150" mass="16585">MLQRGRKSGMLITAAHSGACREENNGHCSTAAYWQSNTALETNAGPGKSGLGHTPRSRPQGMAKIDNPPPDETMHEHINGMVEFRGIAVRKEMARHNNAASEDSQKVWRPGCRNSEHCSTAADRQSNTLILHLEIPEYRPQRLARSMRTG</sequence>
<name>A0AAW0BHV3_9AGAR</name>
<evidence type="ECO:0000256" key="1">
    <source>
        <dbReference type="SAM" id="MobiDB-lite"/>
    </source>
</evidence>
<dbReference type="Proteomes" id="UP001362999">
    <property type="component" value="Unassembled WGS sequence"/>
</dbReference>